<organism evidence="3 4">
    <name type="scientific">Candidatus Eisenbergiella merdavium</name>
    <dbReference type="NCBI Taxonomy" id="2838551"/>
    <lineage>
        <taxon>Bacteria</taxon>
        <taxon>Bacillati</taxon>
        <taxon>Bacillota</taxon>
        <taxon>Clostridia</taxon>
        <taxon>Lachnospirales</taxon>
        <taxon>Lachnospiraceae</taxon>
        <taxon>Eisenbergiella</taxon>
    </lineage>
</organism>
<dbReference type="GO" id="GO:0003677">
    <property type="term" value="F:DNA binding"/>
    <property type="evidence" value="ECO:0007669"/>
    <property type="project" value="UniProtKB-UniRule"/>
</dbReference>
<dbReference type="InterPro" id="IPR007159">
    <property type="entry name" value="SpoVT-AbrB_dom"/>
</dbReference>
<dbReference type="NCBIfam" id="TIGR01439">
    <property type="entry name" value="lp_hng_hel_AbrB"/>
    <property type="match status" value="1"/>
</dbReference>
<evidence type="ECO:0000259" key="2">
    <source>
        <dbReference type="PROSITE" id="PS51740"/>
    </source>
</evidence>
<name>A0A9D2SPB0_9FIRM</name>
<comment type="caution">
    <text evidence="3">The sequence shown here is derived from an EMBL/GenBank/DDBJ whole genome shotgun (WGS) entry which is preliminary data.</text>
</comment>
<dbReference type="PROSITE" id="PS51740">
    <property type="entry name" value="SPOVT_ABRB"/>
    <property type="match status" value="1"/>
</dbReference>
<dbReference type="Pfam" id="PF04014">
    <property type="entry name" value="MazE_antitoxin"/>
    <property type="match status" value="1"/>
</dbReference>
<reference evidence="3" key="1">
    <citation type="journal article" date="2021" name="PeerJ">
        <title>Extensive microbial diversity within the chicken gut microbiome revealed by metagenomics and culture.</title>
        <authorList>
            <person name="Gilroy R."/>
            <person name="Ravi A."/>
            <person name="Getino M."/>
            <person name="Pursley I."/>
            <person name="Horton D.L."/>
            <person name="Alikhan N.F."/>
            <person name="Baker D."/>
            <person name="Gharbi K."/>
            <person name="Hall N."/>
            <person name="Watson M."/>
            <person name="Adriaenssens E.M."/>
            <person name="Foster-Nyarko E."/>
            <person name="Jarju S."/>
            <person name="Secka A."/>
            <person name="Antonio M."/>
            <person name="Oren A."/>
            <person name="Chaudhuri R.R."/>
            <person name="La Ragione R."/>
            <person name="Hildebrand F."/>
            <person name="Pallen M.J."/>
        </authorList>
    </citation>
    <scope>NUCLEOTIDE SEQUENCE</scope>
    <source>
        <strain evidence="3">USAMLcec2-132</strain>
    </source>
</reference>
<dbReference type="EMBL" id="DWWS01000021">
    <property type="protein sequence ID" value="HJC23233.1"/>
    <property type="molecule type" value="Genomic_DNA"/>
</dbReference>
<dbReference type="SMART" id="SM00966">
    <property type="entry name" value="SpoVT_AbrB"/>
    <property type="match status" value="1"/>
</dbReference>
<dbReference type="SUPFAM" id="SSF89447">
    <property type="entry name" value="AbrB/MazE/MraZ-like"/>
    <property type="match status" value="1"/>
</dbReference>
<feature type="domain" description="SpoVT-AbrB" evidence="2">
    <location>
        <begin position="4"/>
        <end position="51"/>
    </location>
</feature>
<evidence type="ECO:0000313" key="4">
    <source>
        <dbReference type="Proteomes" id="UP000823891"/>
    </source>
</evidence>
<gene>
    <name evidence="3" type="ORF">H9761_05955</name>
</gene>
<dbReference type="Gene3D" id="2.10.260.10">
    <property type="match status" value="1"/>
</dbReference>
<proteinExistence type="predicted"/>
<dbReference type="PANTHER" id="PTHR36432:SF1">
    <property type="entry name" value="STAGE V SPORULATION PROTEIN T"/>
    <property type="match status" value="1"/>
</dbReference>
<dbReference type="AlphaFoldDB" id="A0A9D2SPB0"/>
<evidence type="ECO:0000313" key="3">
    <source>
        <dbReference type="EMBL" id="HJC23233.1"/>
    </source>
</evidence>
<dbReference type="PANTHER" id="PTHR36432">
    <property type="match status" value="1"/>
</dbReference>
<accession>A0A9D2SPB0</accession>
<dbReference type="Proteomes" id="UP000823891">
    <property type="component" value="Unassembled WGS sequence"/>
</dbReference>
<dbReference type="InterPro" id="IPR037914">
    <property type="entry name" value="SpoVT-AbrB_sf"/>
</dbReference>
<keyword evidence="1 3" id="KW-0238">DNA-binding</keyword>
<evidence type="ECO:0000256" key="1">
    <source>
        <dbReference type="PROSITE-ProRule" id="PRU01076"/>
    </source>
</evidence>
<sequence length="181" mass="20365">MRTAFLRACDSLGRIVIPMEIRRLLNIKEGEPLELALNQDEGQIIIERYSEMQKLQKRCQQLLQAYAKSCGGCIVITDIRSILTAKGLSYSGTEHLSEAVCQHIMAQTAYQYSPESPLPLFDKVSPVVDTLFPTGTKDNPTGAVLLLHHRPSQEKERICAQLIADTITIMITQEKYHEKHA</sequence>
<protein>
    <submittedName>
        <fullName evidence="3">AbrB/MazE/SpoVT family DNA-binding domain-containing protein</fullName>
    </submittedName>
</protein>
<dbReference type="InterPro" id="IPR052731">
    <property type="entry name" value="B_subtilis_Trans_State_Reg"/>
</dbReference>
<reference evidence="3" key="2">
    <citation type="submission" date="2021-04" db="EMBL/GenBank/DDBJ databases">
        <authorList>
            <person name="Gilroy R."/>
        </authorList>
    </citation>
    <scope>NUCLEOTIDE SEQUENCE</scope>
    <source>
        <strain evidence="3">USAMLcec2-132</strain>
    </source>
</reference>